<dbReference type="EMBL" id="CACVKT020004990">
    <property type="protein sequence ID" value="CAC5392558.1"/>
    <property type="molecule type" value="Genomic_DNA"/>
</dbReference>
<evidence type="ECO:0000313" key="3">
    <source>
        <dbReference type="EMBL" id="CAC5392558.1"/>
    </source>
</evidence>
<evidence type="ECO:0000259" key="2">
    <source>
        <dbReference type="PROSITE" id="PS50209"/>
    </source>
</evidence>
<dbReference type="Pfam" id="PF00619">
    <property type="entry name" value="CARD"/>
    <property type="match status" value="2"/>
</dbReference>
<dbReference type="PROSITE" id="PS50209">
    <property type="entry name" value="CARD"/>
    <property type="match status" value="2"/>
</dbReference>
<protein>
    <recommendedName>
        <fullName evidence="5">CARD domain-containing protein</fullName>
    </recommendedName>
</protein>
<feature type="domain" description="CARD" evidence="2">
    <location>
        <begin position="254"/>
        <end position="330"/>
    </location>
</feature>
<dbReference type="PANTHER" id="PTHR15034">
    <property type="entry name" value="DEATH DOMAIN-CONTAINING PROTEIN CRADD"/>
    <property type="match status" value="1"/>
</dbReference>
<dbReference type="GO" id="GO:0042981">
    <property type="term" value="P:regulation of apoptotic process"/>
    <property type="evidence" value="ECO:0007669"/>
    <property type="project" value="InterPro"/>
</dbReference>
<feature type="domain" description="CARD" evidence="2">
    <location>
        <begin position="177"/>
        <end position="248"/>
    </location>
</feature>
<keyword evidence="4" id="KW-1185">Reference proteome</keyword>
<dbReference type="InterPro" id="IPR011029">
    <property type="entry name" value="DEATH-like_dom_sf"/>
</dbReference>
<gene>
    <name evidence="3" type="ORF">MCOR_27481</name>
</gene>
<dbReference type="SUPFAM" id="SSF47986">
    <property type="entry name" value="DEATH domain"/>
    <property type="match status" value="2"/>
</dbReference>
<reference evidence="3 4" key="1">
    <citation type="submission" date="2020-06" db="EMBL/GenBank/DDBJ databases">
        <authorList>
            <person name="Li R."/>
            <person name="Bekaert M."/>
        </authorList>
    </citation>
    <scope>NUCLEOTIDE SEQUENCE [LARGE SCALE GENOMIC DNA]</scope>
    <source>
        <strain evidence="4">wild</strain>
    </source>
</reference>
<dbReference type="InterPro" id="IPR001315">
    <property type="entry name" value="CARD"/>
</dbReference>
<evidence type="ECO:0008006" key="5">
    <source>
        <dbReference type="Google" id="ProtNLM"/>
    </source>
</evidence>
<dbReference type="CDD" id="cd01671">
    <property type="entry name" value="CARD"/>
    <property type="match status" value="2"/>
</dbReference>
<dbReference type="Proteomes" id="UP000507470">
    <property type="component" value="Unassembled WGS sequence"/>
</dbReference>
<dbReference type="AlphaFoldDB" id="A0A6J8C7Z2"/>
<dbReference type="GO" id="GO:0002020">
    <property type="term" value="F:protease binding"/>
    <property type="evidence" value="ECO:0007669"/>
    <property type="project" value="InterPro"/>
</dbReference>
<evidence type="ECO:0000313" key="4">
    <source>
        <dbReference type="Proteomes" id="UP000507470"/>
    </source>
</evidence>
<dbReference type="GO" id="GO:0070513">
    <property type="term" value="F:death domain binding"/>
    <property type="evidence" value="ECO:0007669"/>
    <property type="project" value="InterPro"/>
</dbReference>
<dbReference type="InterPro" id="IPR000488">
    <property type="entry name" value="Death_dom"/>
</dbReference>
<dbReference type="InterPro" id="IPR037939">
    <property type="entry name" value="CRADD"/>
</dbReference>
<dbReference type="PANTHER" id="PTHR15034:SF5">
    <property type="entry name" value="DEATH DOMAIN-CONTAINING PROTEIN CRADD"/>
    <property type="match status" value="1"/>
</dbReference>
<dbReference type="PROSITE" id="PS50017">
    <property type="entry name" value="DEATH_DOMAIN"/>
    <property type="match status" value="1"/>
</dbReference>
<organism evidence="3 4">
    <name type="scientific">Mytilus coruscus</name>
    <name type="common">Sea mussel</name>
    <dbReference type="NCBI Taxonomy" id="42192"/>
    <lineage>
        <taxon>Eukaryota</taxon>
        <taxon>Metazoa</taxon>
        <taxon>Spiralia</taxon>
        <taxon>Lophotrochozoa</taxon>
        <taxon>Mollusca</taxon>
        <taxon>Bivalvia</taxon>
        <taxon>Autobranchia</taxon>
        <taxon>Pteriomorphia</taxon>
        <taxon>Mytilida</taxon>
        <taxon>Mytiloidea</taxon>
        <taxon>Mytilidae</taxon>
        <taxon>Mytilinae</taxon>
        <taxon>Mytilus</taxon>
    </lineage>
</organism>
<name>A0A6J8C7Z2_MYTCO</name>
<feature type="domain" description="Death" evidence="1">
    <location>
        <begin position="136"/>
        <end position="175"/>
    </location>
</feature>
<dbReference type="GO" id="GO:0007165">
    <property type="term" value="P:signal transduction"/>
    <property type="evidence" value="ECO:0007669"/>
    <property type="project" value="InterPro"/>
</dbReference>
<evidence type="ECO:0000259" key="1">
    <source>
        <dbReference type="PROSITE" id="PS50017"/>
    </source>
</evidence>
<dbReference type="Gene3D" id="1.10.533.10">
    <property type="entry name" value="Death Domain, Fas"/>
    <property type="match status" value="2"/>
</dbReference>
<dbReference type="OrthoDB" id="10031931at2759"/>
<accession>A0A6J8C7Z2</accession>
<proteinExistence type="predicted"/>
<sequence length="366" mass="42756">MYASKGGLDQAWLDIQPKDKHLGRLAAKLTMEETRQLYMCLKAKEPDQSWKVICDNYNRMGYGFEIKFYALRDWKLSTRNSTFKHLQQNLMRVGIDSHKLCQILREVQTDSDLAAEKLYVKPSRSDMTLLQNHIGQTEDVLDKWRKHHQATYDVLAKTLYRLNLSGILEYLTYEIGLKDQLKDRINDNREEIIRNIVNADIIDHMMTQLVISADDRRRIEQHAGQDDQNKVLLDIVMKRREPSYSVFVGLSSVTDQHYKVRLQKNYSEIICNIIHESIVDRLIECDVLSIDDRQKIEAGQSQKEKNRKLMDNLLHMRECKKGYTEFIKALGADSTYTDLARQIDNTEVTSNDLLTFERYLKSAGND</sequence>